<evidence type="ECO:0000313" key="4">
    <source>
        <dbReference type="EMBL" id="MBB6546511.1"/>
    </source>
</evidence>
<dbReference type="Gene3D" id="3.40.710.10">
    <property type="entry name" value="DD-peptidase/beta-lactamase superfamily"/>
    <property type="match status" value="2"/>
</dbReference>
<dbReference type="EMBL" id="JACHMI010000001">
    <property type="protein sequence ID" value="MBB6546511.1"/>
    <property type="molecule type" value="Genomic_DNA"/>
</dbReference>
<dbReference type="EC" id="3.4.16.4" evidence="4"/>
<dbReference type="SUPFAM" id="SSF56601">
    <property type="entry name" value="beta-lactamase/transpeptidase-like"/>
    <property type="match status" value="1"/>
</dbReference>
<dbReference type="GO" id="GO:0006508">
    <property type="term" value="P:proteolysis"/>
    <property type="evidence" value="ECO:0007669"/>
    <property type="project" value="InterPro"/>
</dbReference>
<accession>A0A7X0TWL2</accession>
<feature type="chain" id="PRO_5030779488" evidence="3">
    <location>
        <begin position="30"/>
        <end position="514"/>
    </location>
</feature>
<dbReference type="RefSeq" id="WP_185101290.1">
    <property type="nucleotide sequence ID" value="NZ_BAAAXY010000196.1"/>
</dbReference>
<keyword evidence="3" id="KW-0732">Signal</keyword>
<gene>
    <name evidence="4" type="ORF">HD593_001306</name>
</gene>
<comment type="similarity">
    <text evidence="1">Belongs to the peptidase S13 family.</text>
</comment>
<protein>
    <submittedName>
        <fullName evidence="4">D-alanyl-D-alanine carboxypeptidase/D-alanyl-D-alanine-endopeptidase (Penicillin-binding protein 4)</fullName>
        <ecNumber evidence="4">3.4.16.4</ecNumber>
        <ecNumber evidence="4">3.4.21.-</ecNumber>
    </submittedName>
</protein>
<evidence type="ECO:0000256" key="1">
    <source>
        <dbReference type="ARBA" id="ARBA00006096"/>
    </source>
</evidence>
<feature type="signal peptide" evidence="3">
    <location>
        <begin position="1"/>
        <end position="29"/>
    </location>
</feature>
<keyword evidence="4" id="KW-0121">Carboxypeptidase</keyword>
<evidence type="ECO:0000256" key="3">
    <source>
        <dbReference type="SAM" id="SignalP"/>
    </source>
</evidence>
<sequence length="514" mass="53820">MRRTSASLVAGTLVAALAWASGPSTPAVALDPSVGVADLTQDINQILSDSRLTIARAGVVVKSAQTGEELYATDAGKLLIPASNTKLFTSAAAAETLGLDYRFPTTVLGTGRKAGSLLTGDLVLRGTGDPTMLAEDYDALAAKVAGAGVKVVTGKLVADDTWFDSQRLGNDWAWDDETAYYAAPISALTASPDRDYDAGSVIVSVAADGDKVKVSTTPETDYLKIVNRATVGAETDVLIERQHGTRTVVITGTVADPYQEWVAVDDPTAYVSSLFRKSLAKHGVKVLGPTTTGGAPSGARELARHESMTLGELLVPFMKLSNNIHAEILTKAMGRKVSDQGTWSAGLKVSTDFARANGVQVINMRDGSGLSRRDGFSPGSIVQLLSAVRGKPWFSTWYDSLPIAGNADRFTGGTLRSRMRGTPAENNVHAKTGSLTGVTSLSGYVTSADGEPLIFSIMLNQYLSASPKDIEDKIAVRLAQFSRSAAAGDAAGLRAATGGATGDLECSWLKPAQC</sequence>
<dbReference type="PRINTS" id="PR00922">
    <property type="entry name" value="DADACBPTASE3"/>
</dbReference>
<comment type="caution">
    <text evidence="4">The sequence shown here is derived from an EMBL/GenBank/DDBJ whole genome shotgun (WGS) entry which is preliminary data.</text>
</comment>
<evidence type="ECO:0000313" key="5">
    <source>
        <dbReference type="Proteomes" id="UP000565579"/>
    </source>
</evidence>
<reference evidence="4 5" key="1">
    <citation type="submission" date="2020-08" db="EMBL/GenBank/DDBJ databases">
        <title>Sequencing the genomes of 1000 actinobacteria strains.</title>
        <authorList>
            <person name="Klenk H.-P."/>
        </authorList>
    </citation>
    <scope>NUCLEOTIDE SEQUENCE [LARGE SCALE GENOMIC DNA]</scope>
    <source>
        <strain evidence="4 5">DSM 43768</strain>
    </source>
</reference>
<proteinExistence type="inferred from homology"/>
<dbReference type="Proteomes" id="UP000565579">
    <property type="component" value="Unassembled WGS sequence"/>
</dbReference>
<dbReference type="Pfam" id="PF02113">
    <property type="entry name" value="Peptidase_S13"/>
    <property type="match status" value="1"/>
</dbReference>
<evidence type="ECO:0000256" key="2">
    <source>
        <dbReference type="ARBA" id="ARBA00022801"/>
    </source>
</evidence>
<dbReference type="NCBIfam" id="TIGR00666">
    <property type="entry name" value="PBP4"/>
    <property type="match status" value="1"/>
</dbReference>
<dbReference type="PANTHER" id="PTHR30023">
    <property type="entry name" value="D-ALANYL-D-ALANINE CARBOXYPEPTIDASE"/>
    <property type="match status" value="1"/>
</dbReference>
<dbReference type="Gene3D" id="3.50.80.20">
    <property type="entry name" value="D-Ala-D-Ala carboxypeptidase C, peptidase S13"/>
    <property type="match status" value="1"/>
</dbReference>
<dbReference type="GO" id="GO:0009002">
    <property type="term" value="F:serine-type D-Ala-D-Ala carboxypeptidase activity"/>
    <property type="evidence" value="ECO:0007669"/>
    <property type="project" value="UniProtKB-EC"/>
</dbReference>
<dbReference type="GO" id="GO:0000270">
    <property type="term" value="P:peptidoglycan metabolic process"/>
    <property type="evidence" value="ECO:0007669"/>
    <property type="project" value="TreeGrafter"/>
</dbReference>
<organism evidence="4 5">
    <name type="scientific">Nonomuraea rubra</name>
    <dbReference type="NCBI Taxonomy" id="46180"/>
    <lineage>
        <taxon>Bacteria</taxon>
        <taxon>Bacillati</taxon>
        <taxon>Actinomycetota</taxon>
        <taxon>Actinomycetes</taxon>
        <taxon>Streptosporangiales</taxon>
        <taxon>Streptosporangiaceae</taxon>
        <taxon>Nonomuraea</taxon>
    </lineage>
</organism>
<dbReference type="InterPro" id="IPR000667">
    <property type="entry name" value="Peptidase_S13"/>
</dbReference>
<dbReference type="EC" id="3.4.21.-" evidence="4"/>
<name>A0A7X0TWL2_9ACTN</name>
<dbReference type="PANTHER" id="PTHR30023:SF0">
    <property type="entry name" value="PENICILLIN-SENSITIVE CARBOXYPEPTIDASE A"/>
    <property type="match status" value="1"/>
</dbReference>
<dbReference type="AlphaFoldDB" id="A0A7X0TWL2"/>
<keyword evidence="5" id="KW-1185">Reference proteome</keyword>
<dbReference type="InterPro" id="IPR012338">
    <property type="entry name" value="Beta-lactam/transpept-like"/>
</dbReference>
<keyword evidence="2 4" id="KW-0378">Hydrolase</keyword>
<keyword evidence="4" id="KW-0645">Protease</keyword>